<evidence type="ECO:0000256" key="1">
    <source>
        <dbReference type="ARBA" id="ARBA00004123"/>
    </source>
</evidence>
<dbReference type="InterPro" id="IPR021858">
    <property type="entry name" value="Fun_TF"/>
</dbReference>
<reference evidence="3" key="1">
    <citation type="submission" date="2019-07" db="EMBL/GenBank/DDBJ databases">
        <title>Hyphodiscus hymeniophilus genome sequencing and assembly.</title>
        <authorList>
            <person name="Kramer G."/>
            <person name="Nodwell J."/>
        </authorList>
    </citation>
    <scope>NUCLEOTIDE SEQUENCE</scope>
    <source>
        <strain evidence="3">ATCC 34498</strain>
    </source>
</reference>
<dbReference type="Pfam" id="PF11951">
    <property type="entry name" value="Fungal_trans_2"/>
    <property type="match status" value="1"/>
</dbReference>
<gene>
    <name evidence="3" type="ORF">D0Z07_0722</name>
</gene>
<evidence type="ECO:0000313" key="3">
    <source>
        <dbReference type="EMBL" id="KAG0653036.1"/>
    </source>
</evidence>
<proteinExistence type="predicted"/>
<accession>A0A9P6VR04</accession>
<keyword evidence="2" id="KW-0539">Nucleus</keyword>
<name>A0A9P6VR04_9HELO</name>
<evidence type="ECO:0000256" key="2">
    <source>
        <dbReference type="ARBA" id="ARBA00023242"/>
    </source>
</evidence>
<protein>
    <submittedName>
        <fullName evidence="3">Core trichothecene cluster (CTC) 10</fullName>
    </submittedName>
</protein>
<keyword evidence="4" id="KW-1185">Reference proteome</keyword>
<dbReference type="OrthoDB" id="5213892at2759"/>
<sequence>MGIESWAPIFCIATGGYISLETVTGCENSVLLAIADTTSLREWKATLENAATFSLPDLMERASRTENHLKRVIEECSSNMERAAIVGMPEKDDRLSALAAATSLEGFCRNSQTTAITRIFACAALVYLNVVVYGAHPDHPQIYGSVSQFATALKELRERSILGLLAWPLCVACCMASEDQKDTFRELCKEVKIVSDLKMVNLKRSLMIVEECWRLRRDTNETADWQRAMECLKMEILLI</sequence>
<dbReference type="AlphaFoldDB" id="A0A9P6VR04"/>
<comment type="subcellular location">
    <subcellularLocation>
        <location evidence="1">Nucleus</location>
    </subcellularLocation>
</comment>
<dbReference type="GO" id="GO:0005634">
    <property type="term" value="C:nucleus"/>
    <property type="evidence" value="ECO:0007669"/>
    <property type="project" value="UniProtKB-SubCell"/>
</dbReference>
<dbReference type="Proteomes" id="UP000785200">
    <property type="component" value="Unassembled WGS sequence"/>
</dbReference>
<evidence type="ECO:0000313" key="4">
    <source>
        <dbReference type="Proteomes" id="UP000785200"/>
    </source>
</evidence>
<comment type="caution">
    <text evidence="3">The sequence shown here is derived from an EMBL/GenBank/DDBJ whole genome shotgun (WGS) entry which is preliminary data.</text>
</comment>
<dbReference type="EMBL" id="VNKQ01000002">
    <property type="protein sequence ID" value="KAG0653036.1"/>
    <property type="molecule type" value="Genomic_DNA"/>
</dbReference>
<dbReference type="PANTHER" id="PTHR37534:SF46">
    <property type="entry name" value="ZN(II)2CYS6 TRANSCRIPTION FACTOR (EUROFUNG)"/>
    <property type="match status" value="1"/>
</dbReference>
<organism evidence="3 4">
    <name type="scientific">Hyphodiscus hymeniophilus</name>
    <dbReference type="NCBI Taxonomy" id="353542"/>
    <lineage>
        <taxon>Eukaryota</taxon>
        <taxon>Fungi</taxon>
        <taxon>Dikarya</taxon>
        <taxon>Ascomycota</taxon>
        <taxon>Pezizomycotina</taxon>
        <taxon>Leotiomycetes</taxon>
        <taxon>Helotiales</taxon>
        <taxon>Hyphodiscaceae</taxon>
        <taxon>Hyphodiscus</taxon>
    </lineage>
</organism>
<dbReference type="PANTHER" id="PTHR37534">
    <property type="entry name" value="TRANSCRIPTIONAL ACTIVATOR PROTEIN UGA3"/>
    <property type="match status" value="1"/>
</dbReference>